<proteinExistence type="predicted"/>
<protein>
    <submittedName>
        <fullName evidence="1">Uncharacterized protein</fullName>
    </submittedName>
</protein>
<evidence type="ECO:0000313" key="2">
    <source>
        <dbReference type="Proteomes" id="UP000770717"/>
    </source>
</evidence>
<evidence type="ECO:0000313" key="1">
    <source>
        <dbReference type="EMBL" id="KAG9460289.1"/>
    </source>
</evidence>
<keyword evidence="2" id="KW-1185">Reference proteome</keyword>
<gene>
    <name evidence="1" type="ORF">GDO78_022817</name>
</gene>
<sequence length="68" mass="7500">QENPVDLDVVSQSKLPLEMGVEVKTENTNQDHSSSGVTPSLISSRCRERDLPIDYAVRMPETLGGFLL</sequence>
<accession>A0A8J6AZK2</accession>
<feature type="non-terminal residue" evidence="1">
    <location>
        <position position="1"/>
    </location>
</feature>
<dbReference type="EMBL" id="WNTK01088284">
    <property type="protein sequence ID" value="KAG9460289.1"/>
    <property type="molecule type" value="Genomic_DNA"/>
</dbReference>
<organism evidence="1 2">
    <name type="scientific">Eleutherodactylus coqui</name>
    <name type="common">Puerto Rican coqui</name>
    <dbReference type="NCBI Taxonomy" id="57060"/>
    <lineage>
        <taxon>Eukaryota</taxon>
        <taxon>Metazoa</taxon>
        <taxon>Chordata</taxon>
        <taxon>Craniata</taxon>
        <taxon>Vertebrata</taxon>
        <taxon>Euteleostomi</taxon>
        <taxon>Amphibia</taxon>
        <taxon>Batrachia</taxon>
        <taxon>Anura</taxon>
        <taxon>Neobatrachia</taxon>
        <taxon>Hyloidea</taxon>
        <taxon>Eleutherodactylidae</taxon>
        <taxon>Eleutherodactylinae</taxon>
        <taxon>Eleutherodactylus</taxon>
        <taxon>Eleutherodactylus</taxon>
    </lineage>
</organism>
<name>A0A8J6AZK2_ELECQ</name>
<dbReference type="Proteomes" id="UP000770717">
    <property type="component" value="Unassembled WGS sequence"/>
</dbReference>
<reference evidence="1" key="1">
    <citation type="thesis" date="2020" institute="ProQuest LLC" country="789 East Eisenhower Parkway, Ann Arbor, MI, USA">
        <title>Comparative Genomics and Chromosome Evolution.</title>
        <authorList>
            <person name="Mudd A.B."/>
        </authorList>
    </citation>
    <scope>NUCLEOTIDE SEQUENCE</scope>
    <source>
        <strain evidence="1">HN-11 Male</strain>
        <tissue evidence="1">Kidney and liver</tissue>
    </source>
</reference>
<comment type="caution">
    <text evidence="1">The sequence shown here is derived from an EMBL/GenBank/DDBJ whole genome shotgun (WGS) entry which is preliminary data.</text>
</comment>
<dbReference type="AlphaFoldDB" id="A0A8J6AZK2"/>